<feature type="transmembrane region" description="Helical" evidence="7">
    <location>
        <begin position="78"/>
        <end position="99"/>
    </location>
</feature>
<dbReference type="GO" id="GO:0016020">
    <property type="term" value="C:membrane"/>
    <property type="evidence" value="ECO:0007669"/>
    <property type="project" value="UniProtKB-SubCell"/>
</dbReference>
<proteinExistence type="inferred from homology"/>
<dbReference type="NCBIfam" id="TIGR03025">
    <property type="entry name" value="EPS_sugtrans"/>
    <property type="match status" value="1"/>
</dbReference>
<evidence type="ECO:0000256" key="2">
    <source>
        <dbReference type="ARBA" id="ARBA00006464"/>
    </source>
</evidence>
<keyword evidence="4 7" id="KW-0812">Transmembrane</keyword>
<dbReference type="InterPro" id="IPR017475">
    <property type="entry name" value="EPS_sugar_tfrase"/>
</dbReference>
<feature type="domain" description="Bacterial sugar transferase" evidence="8">
    <location>
        <begin position="254"/>
        <end position="434"/>
    </location>
</feature>
<keyword evidence="6 7" id="KW-0472">Membrane</keyword>
<evidence type="ECO:0000256" key="5">
    <source>
        <dbReference type="ARBA" id="ARBA00022989"/>
    </source>
</evidence>
<comment type="subcellular location">
    <subcellularLocation>
        <location evidence="1">Membrane</location>
        <topology evidence="1">Multi-pass membrane protein</topology>
    </subcellularLocation>
</comment>
<evidence type="ECO:0000313" key="10">
    <source>
        <dbReference type="Proteomes" id="UP001245561"/>
    </source>
</evidence>
<comment type="caution">
    <text evidence="9">The sequence shown here is derived from an EMBL/GenBank/DDBJ whole genome shotgun (WGS) entry which is preliminary data.</text>
</comment>
<feature type="transmembrane region" description="Helical" evidence="7">
    <location>
        <begin position="51"/>
        <end position="71"/>
    </location>
</feature>
<feature type="transmembrane region" description="Helical" evidence="7">
    <location>
        <begin position="256"/>
        <end position="280"/>
    </location>
</feature>
<reference evidence="9" key="1">
    <citation type="submission" date="2023-03" db="EMBL/GenBank/DDBJ databases">
        <authorList>
            <person name="Shen W."/>
            <person name="Cai J."/>
        </authorList>
    </citation>
    <scope>NUCLEOTIDE SEQUENCE</scope>
    <source>
        <strain evidence="9">P55-2</strain>
    </source>
</reference>
<evidence type="ECO:0000259" key="8">
    <source>
        <dbReference type="Pfam" id="PF02397"/>
    </source>
</evidence>
<dbReference type="EMBL" id="JARPYT010000025">
    <property type="protein sequence ID" value="MDT2638326.1"/>
    <property type="molecule type" value="Genomic_DNA"/>
</dbReference>
<evidence type="ECO:0000256" key="3">
    <source>
        <dbReference type="ARBA" id="ARBA00022679"/>
    </source>
</evidence>
<feature type="transmembrane region" description="Helical" evidence="7">
    <location>
        <begin position="105"/>
        <end position="124"/>
    </location>
</feature>
<sequence length="463" mass="53197">MNKSGEWGAARRVFIILMDVIVYNFSIYFSFWLKFDGAIPIRNFETFESSAIFISLFFIVLNVLLGTYVFYNRIVSDIVFVTVIGQFLMSLGIMIITFAGRWFAFPRMVILLSFLLGTILLIIYRTIIYKAYIRLGADKNVTILGFEKNVAPAIQNFSSQKNNKHKVQSVVLNHFYDNLLEIIDEVDIVYLASEIDEAEKIKIYQLVTKKEKKLFLNTTFENLVTINPNIMNFEDESIIESSGFRIPSENAMFKRLFDIVVSLILLVIASPFMLITAILVKVTSPGPVIYKQIRITQNQKKFPIYKFRSMSATAESKSGPVLAKSNDARVTPVGKFIRAVRFDELPQLINVLKGDMSIVGPRPERPFFVEQFNAENPYYYLRHNVRAGITGYAQVYGKYASDYSSKLKFDLLYIKKYSLMLDLKILLQTIKILFDKVSSQGLEEDELCTSLDKIDFPKEKILQ</sequence>
<keyword evidence="5 7" id="KW-1133">Transmembrane helix</keyword>
<evidence type="ECO:0000256" key="6">
    <source>
        <dbReference type="ARBA" id="ARBA00023136"/>
    </source>
</evidence>
<dbReference type="RefSeq" id="WP_311928635.1">
    <property type="nucleotide sequence ID" value="NZ_JARPYT010000025.1"/>
</dbReference>
<dbReference type="Pfam" id="PF02397">
    <property type="entry name" value="Bac_transf"/>
    <property type="match status" value="1"/>
</dbReference>
<organism evidence="9 10">
    <name type="scientific">Enterococcus dongliensis</name>
    <dbReference type="NCBI Taxonomy" id="2559925"/>
    <lineage>
        <taxon>Bacteria</taxon>
        <taxon>Bacillati</taxon>
        <taxon>Bacillota</taxon>
        <taxon>Bacilli</taxon>
        <taxon>Lactobacillales</taxon>
        <taxon>Enterococcaceae</taxon>
        <taxon>Enterococcus</taxon>
    </lineage>
</organism>
<dbReference type="GO" id="GO:0016780">
    <property type="term" value="F:phosphotransferase activity, for other substituted phosphate groups"/>
    <property type="evidence" value="ECO:0007669"/>
    <property type="project" value="TreeGrafter"/>
</dbReference>
<dbReference type="InterPro" id="IPR003362">
    <property type="entry name" value="Bact_transf"/>
</dbReference>
<dbReference type="PANTHER" id="PTHR30576">
    <property type="entry name" value="COLANIC BIOSYNTHESIS UDP-GLUCOSE LIPID CARRIER TRANSFERASE"/>
    <property type="match status" value="1"/>
</dbReference>
<evidence type="ECO:0000313" key="9">
    <source>
        <dbReference type="EMBL" id="MDT2638326.1"/>
    </source>
</evidence>
<evidence type="ECO:0000256" key="4">
    <source>
        <dbReference type="ARBA" id="ARBA00022692"/>
    </source>
</evidence>
<dbReference type="Proteomes" id="UP001245561">
    <property type="component" value="Unassembled WGS sequence"/>
</dbReference>
<dbReference type="PANTHER" id="PTHR30576:SF0">
    <property type="entry name" value="UNDECAPRENYL-PHOSPHATE N-ACETYLGALACTOSAMINYL 1-PHOSPHATE TRANSFERASE-RELATED"/>
    <property type="match status" value="1"/>
</dbReference>
<protein>
    <submittedName>
        <fullName evidence="9">Sugar transferase</fullName>
    </submittedName>
</protein>
<evidence type="ECO:0000256" key="1">
    <source>
        <dbReference type="ARBA" id="ARBA00004141"/>
    </source>
</evidence>
<dbReference type="AlphaFoldDB" id="A0AAW8TRH2"/>
<accession>A0AAW8TRH2</accession>
<feature type="transmembrane region" description="Helical" evidence="7">
    <location>
        <begin position="12"/>
        <end position="31"/>
    </location>
</feature>
<keyword evidence="3 9" id="KW-0808">Transferase</keyword>
<name>A0AAW8TRH2_9ENTE</name>
<evidence type="ECO:0000256" key="7">
    <source>
        <dbReference type="SAM" id="Phobius"/>
    </source>
</evidence>
<gene>
    <name evidence="9" type="ORF">P7D36_12620</name>
</gene>
<comment type="similarity">
    <text evidence="2">Belongs to the bacterial sugar transferase family.</text>
</comment>